<dbReference type="KEGG" id="more:E1B28_006516"/>
<keyword evidence="1" id="KW-0694">RNA-binding</keyword>
<evidence type="ECO:0000256" key="1">
    <source>
        <dbReference type="PROSITE-ProRule" id="PRU00266"/>
    </source>
</evidence>
<feature type="domain" description="DRBM" evidence="2">
    <location>
        <begin position="10"/>
        <end position="78"/>
    </location>
</feature>
<dbReference type="OrthoDB" id="112668at2759"/>
<dbReference type="RefSeq" id="XP_043012287.1">
    <property type="nucleotide sequence ID" value="XM_043151194.1"/>
</dbReference>
<comment type="caution">
    <text evidence="3">The sequence shown here is derived from an EMBL/GenBank/DDBJ whole genome shotgun (WGS) entry which is preliminary data.</text>
</comment>
<name>A0A9P7S5Q0_9AGAR</name>
<dbReference type="Gene3D" id="3.30.160.20">
    <property type="match status" value="1"/>
</dbReference>
<organism evidence="3 4">
    <name type="scientific">Marasmius oreades</name>
    <name type="common">fairy-ring Marasmius</name>
    <dbReference type="NCBI Taxonomy" id="181124"/>
    <lineage>
        <taxon>Eukaryota</taxon>
        <taxon>Fungi</taxon>
        <taxon>Dikarya</taxon>
        <taxon>Basidiomycota</taxon>
        <taxon>Agaricomycotina</taxon>
        <taxon>Agaricomycetes</taxon>
        <taxon>Agaricomycetidae</taxon>
        <taxon>Agaricales</taxon>
        <taxon>Marasmiineae</taxon>
        <taxon>Marasmiaceae</taxon>
        <taxon>Marasmius</taxon>
    </lineage>
</organism>
<gene>
    <name evidence="3" type="ORF">E1B28_006516</name>
</gene>
<reference evidence="3" key="1">
    <citation type="journal article" date="2021" name="Genome Biol. Evol.">
        <title>The assembled and annotated genome of the fairy-ring fungus Marasmius oreades.</title>
        <authorList>
            <person name="Hiltunen M."/>
            <person name="Ament-Velasquez S.L."/>
            <person name="Johannesson H."/>
        </authorList>
    </citation>
    <scope>NUCLEOTIDE SEQUENCE</scope>
    <source>
        <strain evidence="3">03SP1</strain>
    </source>
</reference>
<accession>A0A9P7S5Q0</accession>
<dbReference type="SUPFAM" id="SSF54768">
    <property type="entry name" value="dsRNA-binding domain-like"/>
    <property type="match status" value="1"/>
</dbReference>
<proteinExistence type="predicted"/>
<dbReference type="CDD" id="cd10845">
    <property type="entry name" value="DSRM_RNAse_III_family"/>
    <property type="match status" value="1"/>
</dbReference>
<evidence type="ECO:0000313" key="4">
    <source>
        <dbReference type="Proteomes" id="UP001049176"/>
    </source>
</evidence>
<dbReference type="GeneID" id="66075592"/>
<evidence type="ECO:0000259" key="2">
    <source>
        <dbReference type="PROSITE" id="PS50137"/>
    </source>
</evidence>
<dbReference type="PROSITE" id="PS50137">
    <property type="entry name" value="DS_RBD"/>
    <property type="match status" value="1"/>
</dbReference>
<dbReference type="AlphaFoldDB" id="A0A9P7S5Q0"/>
<keyword evidence="4" id="KW-1185">Reference proteome</keyword>
<dbReference type="EMBL" id="CM032183">
    <property type="protein sequence ID" value="KAG7095817.1"/>
    <property type="molecule type" value="Genomic_DNA"/>
</dbReference>
<dbReference type="Proteomes" id="UP001049176">
    <property type="component" value="Chromosome 3"/>
</dbReference>
<dbReference type="InterPro" id="IPR014720">
    <property type="entry name" value="dsRBD_dom"/>
</dbReference>
<protein>
    <recommendedName>
        <fullName evidence="2">DRBM domain-containing protein</fullName>
    </recommendedName>
</protein>
<dbReference type="GO" id="GO:0003723">
    <property type="term" value="F:RNA binding"/>
    <property type="evidence" value="ECO:0007669"/>
    <property type="project" value="UniProtKB-UniRule"/>
</dbReference>
<sequence length="82" mass="9289">MPRKRKPTRGYKNYLNNFCQGAWGSTPRYEDEFEGPLNNGIWTSYVYIHGEQYGRGRGATLLGAQEEAASCALRTLQDQQAT</sequence>
<evidence type="ECO:0000313" key="3">
    <source>
        <dbReference type="EMBL" id="KAG7095817.1"/>
    </source>
</evidence>